<dbReference type="GO" id="GO:0004672">
    <property type="term" value="F:protein kinase activity"/>
    <property type="evidence" value="ECO:0007669"/>
    <property type="project" value="InterPro"/>
</dbReference>
<dbReference type="InterPro" id="IPR006703">
    <property type="entry name" value="G_AIG1"/>
</dbReference>
<dbReference type="Gene3D" id="3.40.50.300">
    <property type="entry name" value="P-loop containing nucleotide triphosphate hydrolases"/>
    <property type="match status" value="2"/>
</dbReference>
<dbReference type="InterPro" id="IPR000719">
    <property type="entry name" value="Prot_kinase_dom"/>
</dbReference>
<dbReference type="HOGENOM" id="CLU_232162_0_0_1"/>
<dbReference type="GO" id="GO:0097527">
    <property type="term" value="P:necroptotic signaling pathway"/>
    <property type="evidence" value="ECO:0007669"/>
    <property type="project" value="TreeGrafter"/>
</dbReference>
<keyword evidence="2 4" id="KW-0547">Nucleotide-binding</keyword>
<dbReference type="PRINTS" id="PR00109">
    <property type="entry name" value="TYRKINASE"/>
</dbReference>
<dbReference type="GO" id="GO:0005525">
    <property type="term" value="F:GTP binding"/>
    <property type="evidence" value="ECO:0007669"/>
    <property type="project" value="InterPro"/>
</dbReference>
<name>A0A015IKW3_RHIIW</name>
<evidence type="ECO:0000259" key="5">
    <source>
        <dbReference type="PROSITE" id="PS50011"/>
    </source>
</evidence>
<dbReference type="InterPro" id="IPR001245">
    <property type="entry name" value="Ser-Thr/Tyr_kinase_cat_dom"/>
</dbReference>
<accession>A0A015IKW3</accession>
<proteinExistence type="inferred from homology"/>
<dbReference type="OrthoDB" id="2359897at2759"/>
<dbReference type="PROSITE" id="PS00107">
    <property type="entry name" value="PROTEIN_KINASE_ATP"/>
    <property type="match status" value="1"/>
</dbReference>
<dbReference type="EMBL" id="JEMT01028420">
    <property type="protein sequence ID" value="EXX54785.1"/>
    <property type="molecule type" value="Genomic_DNA"/>
</dbReference>
<dbReference type="InterPro" id="IPR051681">
    <property type="entry name" value="Ser/Thr_Kinases-Pseudokinases"/>
</dbReference>
<dbReference type="Proteomes" id="UP000022910">
    <property type="component" value="Unassembled WGS sequence"/>
</dbReference>
<comment type="caution">
    <text evidence="6">The sequence shown here is derived from an EMBL/GenBank/DDBJ whole genome shotgun (WGS) entry which is preliminary data.</text>
</comment>
<dbReference type="InterPro" id="IPR017441">
    <property type="entry name" value="Protein_kinase_ATP_BS"/>
</dbReference>
<evidence type="ECO:0000256" key="4">
    <source>
        <dbReference type="PROSITE-ProRule" id="PRU10141"/>
    </source>
</evidence>
<feature type="domain" description="Protein kinase" evidence="5">
    <location>
        <begin position="25"/>
        <end position="295"/>
    </location>
</feature>
<sequence length="2117" mass="244429">MTSFNDWIDKKIKNGDIDYIEYREFNNVKKVGRGGFGLVESADWKSCGIKIALKSLLDNSSVDENSMNEFVKELKNLKKVSFHPNIITFFGISKEPLSEKYAMVLDFANQGNLREYLAIHFNDLEWSDKIQMASDIVCGLKCLHFKHIIHRDLHAKNILVNNNRLMIADFGASKQLSEANSTNSTNSTADGIGMIEYMEPQRFVFINHKKTKKSDIYGLGVLLWEISSGRSPFHGIPRPLLCTHIYHNNLRETPIEGTPLKYQQLYQKCWENDPNLRPDIEEVYDILIKLKSDYFPDLPSILLESESDSQSSFNGIDSNQSKLMIPRSSDNTIEAAGNEGFRNLLIVGYASSGKSTLSNVLCATDEFEESECSARNIRNFQKNIFKWNGTTYRLIDIGFSSIKKILCNKTEILQLIPEGISQVLLVVDGRFKEKEIEAFEFFEKTILESGIIGYTTIVRTKFCNFKNKNKCEEDKKQMCEESKTIAKMVESCSIIHVDNPPTNIIVNDNDDQERINYNRKTRERSRTLLLSHLEFVCQNKYYEYNNVIKYSQLVIDLIPFLEKKGKEMTTPIPDELEEKKIRNLLVVGYSGSGKSTLTNVLNDTGHLEGNKQIRKTKNFQKRVFKRNETEYRIVDTIGIGDINLTKKQVICEKIAEVFYLLPEGISQVLFVIDGKFSAEKASTFNLLKDFIFESGIDKYITIVRTKFSNFKNKDECTKDKENLCDENESIAKLCKSIVYVDNPPVEISVRDDDDKETIRINKRRRNQSREILLDHLDKICRKKYYKLKMWDKLHDKTSVRNIAQEVERNLNSEIPSLVYYFEEAESYSKPAQVDLPSPKIVEGFSSRETIETIGKLIIVGRTNSGKSTLAKVLEKKGTKYLVNDTGVTKLTKNIVKLYDGMCQFLFVIDGKFTAEEVKAIFDSGIYENITIVRTKFSNFKNEDECNKDKEDLYKEIRSLHKKSKIVAKICRSIVYVDNPPINISVVDEDDEKTNEINKKKRSQSRSILLGHLDKIFQEKYYELKAWLHSEASTAGSIGKEEHILKLEIPTLNLSYFEEAERSFKEKISSNITKNLGHNSNVCIKRYLKEWIEEEDISYFNYNEFSNIEKFDSRRTYETLKKANWKNKKILVVLKNLSNSQISENDFKEFIAKLKTFHKNYPNINRFFGLTRDSNGNYFSVLEYAKYANGKNLRDYLKSKFGTLLWCDKLQMALGITQGLMWLHSEEIIHGNLHACNILVINGMITITDLNLLKQAVTVTSENIAYVERQYLRNPHYERNIKSDVYSLGILLWELSSGRPPFLDYIQQVFGFARVENKLLNGEREKPVANTPFEYQQLYQNCWQDDPNLRPEIYEILAQLEKQSDIDEQLNTQVIDGKSSSTLDNDRLFDKVMFNRLSSLEVFNTKPQQIIRQFKLNHGLVLNGYEIMPSIQGVAVEDGELKLNLYKGQPLVYTCINSEENDLKIDTCINFPIAEIIYNGDLLESFIEKNFDNEKKSRELYGDFFARRVLTGGQLFIIDFNSATPTQIDTLKFYLYCVYNLAKYPTDFQFSSLFTLNTLPKLVTLDGKKLNTHEELTSWMNNLYQKKMVNIISYDELVPISRSERDTSLEDGDEIFKEIQPGVANFEEKLSLEEWVGDVTNDNLISWTKDFNLFQGFIINKNNEMLLSKKIPVDFIEIPKITLSNKSYLKIIKPSTELEFTLVSNNIFSIKNLSTLPFVKNNDNNHDGYNHVLVKCEKYEILLNTKNIKPTKEFEQTIEEALDSMKPLKALQDVFNEYGHLFPRRIILGRSLKNILPNLSPSNTFDVVNDDDKILESIVSLNISSLLTQKGRIIEKNNLHNWIRNTNNHLEIIEFDNIIPLYKILKTEHQKKIDDISKNNYRIIMTGIIDLTDLKNNNIENYKRINIGLSLESEDYEVFGLIITENNTKSEEIYVNFGLYDFNGFYAIIKKSEGTSADITKCFVLWVIIGNPSKLSVFSPKNREIQVNYIKETVTLQLDNSNYHKKIPFQGYKGHLFSVHAYCPHKPNINVQVIKPTCSDSISNTSIGSNSQKIHRDSRDSRDSLIDTVEVELRICVMSTNYKNLKIDHTKGKKEVEYPLDTSITTEVVNDFSPKVII</sequence>
<dbReference type="PANTHER" id="PTHR44329:SF298">
    <property type="entry name" value="MIXED LINEAGE KINASE DOMAIN-LIKE PROTEIN"/>
    <property type="match status" value="1"/>
</dbReference>
<dbReference type="Pfam" id="PF04548">
    <property type="entry name" value="AIG1"/>
    <property type="match status" value="1"/>
</dbReference>
<reference evidence="6 7" key="1">
    <citation type="submission" date="2014-02" db="EMBL/GenBank/DDBJ databases">
        <title>Single nucleus genome sequencing reveals high similarity among nuclei of an endomycorrhizal fungus.</title>
        <authorList>
            <person name="Lin K."/>
            <person name="Geurts R."/>
            <person name="Zhang Z."/>
            <person name="Limpens E."/>
            <person name="Saunders D.G."/>
            <person name="Mu D."/>
            <person name="Pang E."/>
            <person name="Cao H."/>
            <person name="Cha H."/>
            <person name="Lin T."/>
            <person name="Zhou Q."/>
            <person name="Shang Y."/>
            <person name="Li Y."/>
            <person name="Ivanov S."/>
            <person name="Sharma T."/>
            <person name="Velzen R.V."/>
            <person name="Ruijter N.D."/>
            <person name="Aanen D.K."/>
            <person name="Win J."/>
            <person name="Kamoun S."/>
            <person name="Bisseling T."/>
            <person name="Huang S."/>
        </authorList>
    </citation>
    <scope>NUCLEOTIDE SEQUENCE [LARGE SCALE GENOMIC DNA]</scope>
    <source>
        <strain evidence="7">DAOM197198w</strain>
    </source>
</reference>
<dbReference type="PANTHER" id="PTHR44329">
    <property type="entry name" value="SERINE/THREONINE-PROTEIN KINASE TNNI3K-RELATED"/>
    <property type="match status" value="1"/>
</dbReference>
<dbReference type="GO" id="GO:0005524">
    <property type="term" value="F:ATP binding"/>
    <property type="evidence" value="ECO:0007669"/>
    <property type="project" value="UniProtKB-UniRule"/>
</dbReference>
<dbReference type="PROSITE" id="PS50011">
    <property type="entry name" value="PROTEIN_KINASE_DOM"/>
    <property type="match status" value="2"/>
</dbReference>
<keyword evidence="7" id="KW-1185">Reference proteome</keyword>
<dbReference type="Pfam" id="PF07714">
    <property type="entry name" value="PK_Tyr_Ser-Thr"/>
    <property type="match status" value="2"/>
</dbReference>
<evidence type="ECO:0000256" key="1">
    <source>
        <dbReference type="ARBA" id="ARBA00008171"/>
    </source>
</evidence>
<dbReference type="SUPFAM" id="SSF52540">
    <property type="entry name" value="P-loop containing nucleoside triphosphate hydrolases"/>
    <property type="match status" value="3"/>
</dbReference>
<organism evidence="6 7">
    <name type="scientific">Rhizophagus irregularis (strain DAOM 197198w)</name>
    <name type="common">Glomus intraradices</name>
    <dbReference type="NCBI Taxonomy" id="1432141"/>
    <lineage>
        <taxon>Eukaryota</taxon>
        <taxon>Fungi</taxon>
        <taxon>Fungi incertae sedis</taxon>
        <taxon>Mucoromycota</taxon>
        <taxon>Glomeromycotina</taxon>
        <taxon>Glomeromycetes</taxon>
        <taxon>Glomerales</taxon>
        <taxon>Glomeraceae</taxon>
        <taxon>Rhizophagus</taxon>
    </lineage>
</organism>
<feature type="binding site" evidence="4">
    <location>
        <position position="54"/>
    </location>
    <ligand>
        <name>ATP</name>
        <dbReference type="ChEBI" id="CHEBI:30616"/>
    </ligand>
</feature>
<dbReference type="InterPro" id="IPR027417">
    <property type="entry name" value="P-loop_NTPase"/>
</dbReference>
<dbReference type="InterPro" id="IPR011009">
    <property type="entry name" value="Kinase-like_dom_sf"/>
</dbReference>
<evidence type="ECO:0000313" key="6">
    <source>
        <dbReference type="EMBL" id="EXX54785.1"/>
    </source>
</evidence>
<dbReference type="Gene3D" id="1.10.510.10">
    <property type="entry name" value="Transferase(Phosphotransferase) domain 1"/>
    <property type="match status" value="2"/>
</dbReference>
<evidence type="ECO:0000256" key="3">
    <source>
        <dbReference type="ARBA" id="ARBA00022840"/>
    </source>
</evidence>
<protein>
    <submittedName>
        <fullName evidence="6">Ste7p</fullName>
    </submittedName>
</protein>
<evidence type="ECO:0000313" key="7">
    <source>
        <dbReference type="Proteomes" id="UP000022910"/>
    </source>
</evidence>
<feature type="domain" description="Protein kinase" evidence="5">
    <location>
        <begin position="1101"/>
        <end position="1365"/>
    </location>
</feature>
<gene>
    <name evidence="6" type="ORF">RirG_231280</name>
</gene>
<comment type="similarity">
    <text evidence="1">Belongs to the protein kinase superfamily. TKL Ser/Thr protein kinase family. ROCO subfamily.</text>
</comment>
<dbReference type="SUPFAM" id="SSF56112">
    <property type="entry name" value="Protein kinase-like (PK-like)"/>
    <property type="match status" value="2"/>
</dbReference>
<keyword evidence="3 4" id="KW-0067">ATP-binding</keyword>
<evidence type="ECO:0000256" key="2">
    <source>
        <dbReference type="ARBA" id="ARBA00022741"/>
    </source>
</evidence>
<dbReference type="SMART" id="SM00220">
    <property type="entry name" value="S_TKc"/>
    <property type="match status" value="1"/>
</dbReference>